<dbReference type="InterPro" id="IPR005300">
    <property type="entry name" value="MltA_B"/>
</dbReference>
<dbReference type="GO" id="GO:0071555">
    <property type="term" value="P:cell wall organization"/>
    <property type="evidence" value="ECO:0007669"/>
    <property type="project" value="UniProtKB-KW"/>
</dbReference>
<dbReference type="PANTHER" id="PTHR30124:SF0">
    <property type="entry name" value="MEMBRANE-BOUND LYTIC MUREIN TRANSGLYCOSYLASE A"/>
    <property type="match status" value="1"/>
</dbReference>
<dbReference type="EC" id="4.2.2.n1" evidence="2"/>
<dbReference type="EMBL" id="CP019646">
    <property type="protein sequence ID" value="AQQ72090.1"/>
    <property type="molecule type" value="Genomic_DNA"/>
</dbReference>
<dbReference type="Proteomes" id="UP000188181">
    <property type="component" value="Chromosome"/>
</dbReference>
<evidence type="ECO:0000256" key="4">
    <source>
        <dbReference type="ARBA" id="ARBA00023316"/>
    </source>
</evidence>
<dbReference type="InterPro" id="IPR026044">
    <property type="entry name" value="MltA"/>
</dbReference>
<proteinExistence type="predicted"/>
<keyword evidence="4" id="KW-0961">Cell wall biogenesis/degradation</keyword>
<dbReference type="Gene3D" id="2.40.240.50">
    <property type="entry name" value="Barwin-like endoglucanases"/>
    <property type="match status" value="1"/>
</dbReference>
<name>A0A1Q2MHC1_9BACT</name>
<dbReference type="AlphaFoldDB" id="A0A1Q2MHC1"/>
<dbReference type="GO" id="GO:0009253">
    <property type="term" value="P:peptidoglycan catabolic process"/>
    <property type="evidence" value="ECO:0007669"/>
    <property type="project" value="TreeGrafter"/>
</dbReference>
<dbReference type="STRING" id="1851148.SMSP2_02470"/>
<dbReference type="PIRSF" id="PIRSF019422">
    <property type="entry name" value="MltA"/>
    <property type="match status" value="1"/>
</dbReference>
<dbReference type="CDD" id="cd14668">
    <property type="entry name" value="mlta_B"/>
    <property type="match status" value="1"/>
</dbReference>
<evidence type="ECO:0000259" key="6">
    <source>
        <dbReference type="SMART" id="SM00925"/>
    </source>
</evidence>
<dbReference type="GO" id="GO:0019867">
    <property type="term" value="C:outer membrane"/>
    <property type="evidence" value="ECO:0007669"/>
    <property type="project" value="InterPro"/>
</dbReference>
<evidence type="ECO:0000256" key="2">
    <source>
        <dbReference type="ARBA" id="ARBA00012587"/>
    </source>
</evidence>
<dbReference type="GO" id="GO:0008933">
    <property type="term" value="F:peptidoglycan lytic transglycosylase activity"/>
    <property type="evidence" value="ECO:0007669"/>
    <property type="project" value="TreeGrafter"/>
</dbReference>
<dbReference type="SMART" id="SM00925">
    <property type="entry name" value="MltA"/>
    <property type="match status" value="1"/>
</dbReference>
<dbReference type="InterPro" id="IPR036908">
    <property type="entry name" value="RlpA-like_sf"/>
</dbReference>
<organism evidence="7 8">
    <name type="scientific">Limihaloglobus sulfuriphilus</name>
    <dbReference type="NCBI Taxonomy" id="1851148"/>
    <lineage>
        <taxon>Bacteria</taxon>
        <taxon>Pseudomonadati</taxon>
        <taxon>Planctomycetota</taxon>
        <taxon>Phycisphaerae</taxon>
        <taxon>Sedimentisphaerales</taxon>
        <taxon>Sedimentisphaeraceae</taxon>
        <taxon>Limihaloglobus</taxon>
    </lineage>
</organism>
<keyword evidence="3 7" id="KW-0456">Lyase</keyword>
<dbReference type="SUPFAM" id="SSF50685">
    <property type="entry name" value="Barwin-like endoglucanases"/>
    <property type="match status" value="1"/>
</dbReference>
<evidence type="ECO:0000313" key="7">
    <source>
        <dbReference type="EMBL" id="AQQ72090.1"/>
    </source>
</evidence>
<feature type="domain" description="Lytic transglycosylase MltA" evidence="6">
    <location>
        <begin position="145"/>
        <end position="293"/>
    </location>
</feature>
<evidence type="ECO:0000313" key="8">
    <source>
        <dbReference type="Proteomes" id="UP000188181"/>
    </source>
</evidence>
<dbReference type="Gene3D" id="2.40.40.10">
    <property type="entry name" value="RlpA-like domain"/>
    <property type="match status" value="1"/>
</dbReference>
<dbReference type="GO" id="GO:0004553">
    <property type="term" value="F:hydrolase activity, hydrolyzing O-glycosyl compounds"/>
    <property type="evidence" value="ECO:0007669"/>
    <property type="project" value="InterPro"/>
</dbReference>
<dbReference type="CDD" id="cd14485">
    <property type="entry name" value="mltA_like_LT_A"/>
    <property type="match status" value="1"/>
</dbReference>
<dbReference type="KEGG" id="pbas:SMSP2_02470"/>
<evidence type="ECO:0000256" key="3">
    <source>
        <dbReference type="ARBA" id="ARBA00023239"/>
    </source>
</evidence>
<dbReference type="GO" id="GO:0009254">
    <property type="term" value="P:peptidoglycan turnover"/>
    <property type="evidence" value="ECO:0007669"/>
    <property type="project" value="InterPro"/>
</dbReference>
<accession>A0A1Q2MHC1</accession>
<evidence type="ECO:0000256" key="5">
    <source>
        <dbReference type="ARBA" id="ARBA00030918"/>
    </source>
</evidence>
<evidence type="ECO:0000256" key="1">
    <source>
        <dbReference type="ARBA" id="ARBA00001420"/>
    </source>
</evidence>
<reference evidence="8" key="1">
    <citation type="submission" date="2017-02" db="EMBL/GenBank/DDBJ databases">
        <title>Comparative genomics and description of representatives of a novel lineage of planctomycetes thriving in anoxic sediments.</title>
        <authorList>
            <person name="Spring S."/>
            <person name="Bunk B."/>
            <person name="Sproer C."/>
        </authorList>
    </citation>
    <scope>NUCLEOTIDE SEQUENCE [LARGE SCALE GENOMIC DNA]</scope>
    <source>
        <strain evidence="8">SM-Chi-D1</strain>
    </source>
</reference>
<dbReference type="OrthoDB" id="9783686at2"/>
<dbReference type="Pfam" id="PF03562">
    <property type="entry name" value="MltA"/>
    <property type="match status" value="1"/>
</dbReference>
<dbReference type="RefSeq" id="WP_146684318.1">
    <property type="nucleotide sequence ID" value="NZ_CP019646.1"/>
</dbReference>
<dbReference type="Pfam" id="PF06725">
    <property type="entry name" value="3D"/>
    <property type="match status" value="1"/>
</dbReference>
<dbReference type="PANTHER" id="PTHR30124">
    <property type="entry name" value="MEMBRANE-BOUND LYTIC MUREIN TRANSGLYCOSYLASE A"/>
    <property type="match status" value="1"/>
</dbReference>
<dbReference type="InterPro" id="IPR010611">
    <property type="entry name" value="3D_dom"/>
</dbReference>
<gene>
    <name evidence="7" type="primary">mltA</name>
    <name evidence="7" type="ORF">SMSP2_02470</name>
</gene>
<keyword evidence="8" id="KW-1185">Reference proteome</keyword>
<comment type="catalytic activity">
    <reaction evidence="1">
        <text>Exolytic cleavage of the (1-&gt;4)-beta-glycosidic linkage between N-acetylmuramic acid (MurNAc) and N-acetylglucosamine (GlcNAc) residues in peptidoglycan, from either the reducing or the non-reducing ends of the peptidoglycan chains, with concomitant formation of a 1,6-anhydrobond in the MurNAc residue.</text>
        <dbReference type="EC" id="4.2.2.n1"/>
    </reaction>
</comment>
<protein>
    <recommendedName>
        <fullName evidence="2">peptidoglycan lytic exotransglycosylase</fullName>
        <ecNumber evidence="2">4.2.2.n1</ecNumber>
    </recommendedName>
    <alternativeName>
        <fullName evidence="5">Murein hydrolase A</fullName>
    </alternativeName>
</protein>
<sequence>MRKQIFLLALSAVLMVLYTGCKPPKPEEKDYNRPLLPGEDALVKITDPARIPDFTTACRNTYNLVDAIDRSLNYMAKPSSEQFFPMQDITHQDVVESLRAFRDIVTSGMSAEDMNREIRARFDVYQSVGCDSHGTVLFTGYYTPIFNGSLEQTERFKYPLYSMPEDLVKDDMGNILGRKTAGGGYEAYPDREQIDSSGMLAGQELIWMEDAFEVYIAHVQGSAKIRLPNGRLVTVGYAATNGHEYRSIARDLSNEGGIPLDKMSLKAMIDYFKANPDQVSRYVNRNPRYVFFRETEGNPTGSINEPVTYLRTIATDKTIFPRASVVFIDTNLPRLIGDYVDILPFKGFMLDQDTGGAIRAAGRCDIYLGEGESAGLVAGKTYEEGSMYYLILK</sequence>